<comment type="caution">
    <text evidence="1">The sequence shown here is derived from an EMBL/GenBank/DDBJ whole genome shotgun (WGS) entry which is preliminary data.</text>
</comment>
<dbReference type="Proteomes" id="UP001328107">
    <property type="component" value="Unassembled WGS sequence"/>
</dbReference>
<evidence type="ECO:0000313" key="2">
    <source>
        <dbReference type="Proteomes" id="UP001328107"/>
    </source>
</evidence>
<sequence>ELHPHLRQYGLRGVCTLQIHDDTSLIAELLTQSRHVIILKLSPSDCSGRSHFSVQQSRDHPTGRSAHTLYLNRWSQAAHRST</sequence>
<feature type="non-terminal residue" evidence="1">
    <location>
        <position position="1"/>
    </location>
</feature>
<name>A0AAN5D798_9BILA</name>
<evidence type="ECO:0000313" key="1">
    <source>
        <dbReference type="EMBL" id="GMR58101.1"/>
    </source>
</evidence>
<gene>
    <name evidence="1" type="ORF">PMAYCL1PPCAC_28296</name>
</gene>
<dbReference type="AlphaFoldDB" id="A0AAN5D798"/>
<dbReference type="EMBL" id="BTRK01000006">
    <property type="protein sequence ID" value="GMR58101.1"/>
    <property type="molecule type" value="Genomic_DNA"/>
</dbReference>
<accession>A0AAN5D798</accession>
<keyword evidence="2" id="KW-1185">Reference proteome</keyword>
<protein>
    <submittedName>
        <fullName evidence="1">Uncharacterized protein</fullName>
    </submittedName>
</protein>
<organism evidence="1 2">
    <name type="scientific">Pristionchus mayeri</name>
    <dbReference type="NCBI Taxonomy" id="1317129"/>
    <lineage>
        <taxon>Eukaryota</taxon>
        <taxon>Metazoa</taxon>
        <taxon>Ecdysozoa</taxon>
        <taxon>Nematoda</taxon>
        <taxon>Chromadorea</taxon>
        <taxon>Rhabditida</taxon>
        <taxon>Rhabditina</taxon>
        <taxon>Diplogasteromorpha</taxon>
        <taxon>Diplogasteroidea</taxon>
        <taxon>Neodiplogasteridae</taxon>
        <taxon>Pristionchus</taxon>
    </lineage>
</organism>
<reference evidence="2" key="1">
    <citation type="submission" date="2022-10" db="EMBL/GenBank/DDBJ databases">
        <title>Genome assembly of Pristionchus species.</title>
        <authorList>
            <person name="Yoshida K."/>
            <person name="Sommer R.J."/>
        </authorList>
    </citation>
    <scope>NUCLEOTIDE SEQUENCE [LARGE SCALE GENOMIC DNA]</scope>
    <source>
        <strain evidence="2">RS5460</strain>
    </source>
</reference>
<proteinExistence type="predicted"/>
<feature type="non-terminal residue" evidence="1">
    <location>
        <position position="82"/>
    </location>
</feature>